<evidence type="ECO:0000259" key="1">
    <source>
        <dbReference type="PROSITE" id="PS50879"/>
    </source>
</evidence>
<dbReference type="InterPro" id="IPR012337">
    <property type="entry name" value="RNaseH-like_sf"/>
</dbReference>
<dbReference type="GO" id="GO:0004523">
    <property type="term" value="F:RNA-DNA hybrid ribonuclease activity"/>
    <property type="evidence" value="ECO:0007669"/>
    <property type="project" value="InterPro"/>
</dbReference>
<dbReference type="InterPro" id="IPR002156">
    <property type="entry name" value="RNaseH_domain"/>
</dbReference>
<proteinExistence type="predicted"/>
<reference evidence="2 3" key="1">
    <citation type="submission" date="2016-12" db="EMBL/GenBank/DDBJ databases">
        <title>The whole genome sequencing and assembly of Lactobacillus alimentarius DSM 20249T strain.</title>
        <authorList>
            <person name="Lee Y.-J."/>
            <person name="Yi H."/>
            <person name="Bahn Y.-S."/>
            <person name="Kim J.F."/>
            <person name="Lee D.-W."/>
        </authorList>
    </citation>
    <scope>NUCLEOTIDE SEQUENCE [LARGE SCALE GENOMIC DNA]</scope>
    <source>
        <strain evidence="2 3">DSM 20249</strain>
    </source>
</reference>
<evidence type="ECO:0000313" key="2">
    <source>
        <dbReference type="EMBL" id="AUI71204.1"/>
    </source>
</evidence>
<dbReference type="InterPro" id="IPR036397">
    <property type="entry name" value="RNaseH_sf"/>
</dbReference>
<dbReference type="KEGG" id="lali:LA20249_02885"/>
<dbReference type="Proteomes" id="UP000234653">
    <property type="component" value="Chromosome"/>
</dbReference>
<dbReference type="GO" id="GO:0003676">
    <property type="term" value="F:nucleic acid binding"/>
    <property type="evidence" value="ECO:0007669"/>
    <property type="project" value="InterPro"/>
</dbReference>
<dbReference type="STRING" id="1423720.FC67_GL001855"/>
<dbReference type="Pfam" id="PF13456">
    <property type="entry name" value="RVT_3"/>
    <property type="match status" value="1"/>
</dbReference>
<dbReference type="PROSITE" id="PS50879">
    <property type="entry name" value="RNASE_H_1"/>
    <property type="match status" value="1"/>
</dbReference>
<accession>A0A2K9HF60</accession>
<feature type="domain" description="RNase H type-1" evidence="1">
    <location>
        <begin position="1"/>
        <end position="126"/>
    </location>
</feature>
<dbReference type="EMBL" id="CP018867">
    <property type="protein sequence ID" value="AUI71204.1"/>
    <property type="molecule type" value="Genomic_DNA"/>
</dbReference>
<gene>
    <name evidence="2" type="ORF">LA20249_02885</name>
</gene>
<dbReference type="OrthoDB" id="7845843at2"/>
<sequence length="134" mass="15904">MIKLYTDAGLNTNLNLGVVSFVIRTDEKNYKATEVHNFDDNHYLEFLALKIALQKIIENDWNNEIVLIHSDSQIVVDSVEKKYSKHYQPVLDDILTELENFPDYFIKHVADKDNREAHFLVHQKMLNIRKHWHK</sequence>
<dbReference type="Gene3D" id="3.30.420.10">
    <property type="entry name" value="Ribonuclease H-like superfamily/Ribonuclease H"/>
    <property type="match status" value="1"/>
</dbReference>
<dbReference type="RefSeq" id="WP_057739624.1">
    <property type="nucleotide sequence ID" value="NZ_AZDQ01000043.1"/>
</dbReference>
<dbReference type="AlphaFoldDB" id="A0A2K9HF60"/>
<dbReference type="SUPFAM" id="SSF53098">
    <property type="entry name" value="Ribonuclease H-like"/>
    <property type="match status" value="1"/>
</dbReference>
<name>A0A2K9HF60_9LACO</name>
<protein>
    <submittedName>
        <fullName evidence="2">Ribonuclease H</fullName>
    </submittedName>
</protein>
<keyword evidence="3" id="KW-1185">Reference proteome</keyword>
<organism evidence="2 3">
    <name type="scientific">Companilactobacillus alimentarius DSM 20249</name>
    <dbReference type="NCBI Taxonomy" id="1423720"/>
    <lineage>
        <taxon>Bacteria</taxon>
        <taxon>Bacillati</taxon>
        <taxon>Bacillota</taxon>
        <taxon>Bacilli</taxon>
        <taxon>Lactobacillales</taxon>
        <taxon>Lactobacillaceae</taxon>
        <taxon>Companilactobacillus</taxon>
    </lineage>
</organism>
<evidence type="ECO:0000313" key="3">
    <source>
        <dbReference type="Proteomes" id="UP000234653"/>
    </source>
</evidence>